<dbReference type="EMBL" id="JARK01001363">
    <property type="protein sequence ID" value="EYC18530.1"/>
    <property type="molecule type" value="Genomic_DNA"/>
</dbReference>
<feature type="compositionally biased region" description="Basic residues" evidence="1">
    <location>
        <begin position="54"/>
        <end position="65"/>
    </location>
</feature>
<protein>
    <submittedName>
        <fullName evidence="2">Uncharacterized protein</fullName>
    </submittedName>
</protein>
<sequence length="80" mass="8945">MGKIRQNDADSSNEFPNENTSIISFAVLTKDDSIEAVRQINRLSQNDGSDFNGRQRKTSPAKKPRISREAKMGNGQFARC</sequence>
<dbReference type="Proteomes" id="UP000024635">
    <property type="component" value="Unassembled WGS sequence"/>
</dbReference>
<evidence type="ECO:0000256" key="1">
    <source>
        <dbReference type="SAM" id="MobiDB-lite"/>
    </source>
</evidence>
<feature type="region of interest" description="Disordered" evidence="1">
    <location>
        <begin position="44"/>
        <end position="80"/>
    </location>
</feature>
<feature type="compositionally biased region" description="Polar residues" evidence="1">
    <location>
        <begin position="9"/>
        <end position="20"/>
    </location>
</feature>
<name>A0A016UTR6_9BILA</name>
<proteinExistence type="predicted"/>
<evidence type="ECO:0000313" key="2">
    <source>
        <dbReference type="EMBL" id="EYC18530.1"/>
    </source>
</evidence>
<comment type="caution">
    <text evidence="2">The sequence shown here is derived from an EMBL/GenBank/DDBJ whole genome shotgun (WGS) entry which is preliminary data.</text>
</comment>
<feature type="region of interest" description="Disordered" evidence="1">
    <location>
        <begin position="1"/>
        <end position="20"/>
    </location>
</feature>
<keyword evidence="3" id="KW-1185">Reference proteome</keyword>
<organism evidence="2 3">
    <name type="scientific">Ancylostoma ceylanicum</name>
    <dbReference type="NCBI Taxonomy" id="53326"/>
    <lineage>
        <taxon>Eukaryota</taxon>
        <taxon>Metazoa</taxon>
        <taxon>Ecdysozoa</taxon>
        <taxon>Nematoda</taxon>
        <taxon>Chromadorea</taxon>
        <taxon>Rhabditida</taxon>
        <taxon>Rhabditina</taxon>
        <taxon>Rhabditomorpha</taxon>
        <taxon>Strongyloidea</taxon>
        <taxon>Ancylostomatidae</taxon>
        <taxon>Ancylostomatinae</taxon>
        <taxon>Ancylostoma</taxon>
    </lineage>
</organism>
<accession>A0A016UTR6</accession>
<reference evidence="3" key="1">
    <citation type="journal article" date="2015" name="Nat. Genet.">
        <title>The genome and transcriptome of the zoonotic hookworm Ancylostoma ceylanicum identify infection-specific gene families.</title>
        <authorList>
            <person name="Schwarz E.M."/>
            <person name="Hu Y."/>
            <person name="Antoshechkin I."/>
            <person name="Miller M.M."/>
            <person name="Sternberg P.W."/>
            <person name="Aroian R.V."/>
        </authorList>
    </citation>
    <scope>NUCLEOTIDE SEQUENCE</scope>
    <source>
        <strain evidence="3">HY135</strain>
    </source>
</reference>
<gene>
    <name evidence="2" type="primary">Acey_s0027.g1570</name>
    <name evidence="2" type="ORF">Y032_0027g1570</name>
</gene>
<dbReference type="AlphaFoldDB" id="A0A016UTR6"/>
<evidence type="ECO:0000313" key="3">
    <source>
        <dbReference type="Proteomes" id="UP000024635"/>
    </source>
</evidence>